<dbReference type="InterPro" id="IPR050274">
    <property type="entry name" value="Nuclear_hormone_rcpt_NR2"/>
</dbReference>
<gene>
    <name evidence="14" type="ORF">CLUMA_CG011558</name>
</gene>
<evidence type="ECO:0000313" key="14">
    <source>
        <dbReference type="EMBL" id="CRK98195.1"/>
    </source>
</evidence>
<dbReference type="Pfam" id="PF00105">
    <property type="entry name" value="zf-C4"/>
    <property type="match status" value="1"/>
</dbReference>
<dbReference type="GO" id="GO:0043565">
    <property type="term" value="F:sequence-specific DNA binding"/>
    <property type="evidence" value="ECO:0007669"/>
    <property type="project" value="InterPro"/>
</dbReference>
<comment type="similarity">
    <text evidence="10">Belongs to the nuclear hormone receptor family.</text>
</comment>
<dbReference type="PROSITE" id="PS00031">
    <property type="entry name" value="NUCLEAR_REC_DBD_1"/>
    <property type="match status" value="1"/>
</dbReference>
<feature type="domain" description="Nuclear receptor" evidence="12">
    <location>
        <begin position="20"/>
        <end position="95"/>
    </location>
</feature>
<organism evidence="14 15">
    <name type="scientific">Clunio marinus</name>
    <dbReference type="NCBI Taxonomy" id="568069"/>
    <lineage>
        <taxon>Eukaryota</taxon>
        <taxon>Metazoa</taxon>
        <taxon>Ecdysozoa</taxon>
        <taxon>Arthropoda</taxon>
        <taxon>Hexapoda</taxon>
        <taxon>Insecta</taxon>
        <taxon>Pterygota</taxon>
        <taxon>Neoptera</taxon>
        <taxon>Endopterygota</taxon>
        <taxon>Diptera</taxon>
        <taxon>Nematocera</taxon>
        <taxon>Chironomoidea</taxon>
        <taxon>Chironomidae</taxon>
        <taxon>Clunio</taxon>
    </lineage>
</organism>
<dbReference type="GO" id="GO:0005634">
    <property type="term" value="C:nucleus"/>
    <property type="evidence" value="ECO:0007669"/>
    <property type="project" value="UniProtKB-SubCell"/>
</dbReference>
<dbReference type="InterPro" id="IPR001628">
    <property type="entry name" value="Znf_hrmn_rcpt"/>
</dbReference>
<evidence type="ECO:0000259" key="13">
    <source>
        <dbReference type="PROSITE" id="PS51843"/>
    </source>
</evidence>
<dbReference type="PROSITE" id="PS51030">
    <property type="entry name" value="NUCLEAR_REC_DBD_2"/>
    <property type="match status" value="1"/>
</dbReference>
<feature type="compositionally biased region" description="Basic and acidic residues" evidence="11">
    <location>
        <begin position="97"/>
        <end position="107"/>
    </location>
</feature>
<keyword evidence="15" id="KW-1185">Reference proteome</keyword>
<feature type="domain" description="NR LBD" evidence="13">
    <location>
        <begin position="246"/>
        <end position="494"/>
    </location>
</feature>
<dbReference type="EMBL" id="CVRI01000047">
    <property type="protein sequence ID" value="CRK98195.1"/>
    <property type="molecule type" value="Genomic_DNA"/>
</dbReference>
<evidence type="ECO:0000256" key="8">
    <source>
        <dbReference type="ARBA" id="ARBA00023170"/>
    </source>
</evidence>
<dbReference type="PROSITE" id="PS51843">
    <property type="entry name" value="NR_LBD"/>
    <property type="match status" value="1"/>
</dbReference>
<evidence type="ECO:0000256" key="5">
    <source>
        <dbReference type="ARBA" id="ARBA00023015"/>
    </source>
</evidence>
<keyword evidence="4 10" id="KW-0862">Zinc</keyword>
<keyword evidence="3 10" id="KW-0863">Zinc-finger</keyword>
<evidence type="ECO:0000256" key="6">
    <source>
        <dbReference type="ARBA" id="ARBA00023125"/>
    </source>
</evidence>
<dbReference type="InterPro" id="IPR035500">
    <property type="entry name" value="NHR-like_dom_sf"/>
</dbReference>
<dbReference type="SUPFAM" id="SSF57716">
    <property type="entry name" value="Glucocorticoid receptor-like (DNA-binding domain)"/>
    <property type="match status" value="1"/>
</dbReference>
<dbReference type="PANTHER" id="PTHR24083">
    <property type="entry name" value="NUCLEAR HORMONE RECEPTOR"/>
    <property type="match status" value="1"/>
</dbReference>
<evidence type="ECO:0000256" key="4">
    <source>
        <dbReference type="ARBA" id="ARBA00022833"/>
    </source>
</evidence>
<reference evidence="14 15" key="1">
    <citation type="submission" date="2015-04" db="EMBL/GenBank/DDBJ databases">
        <authorList>
            <person name="Syromyatnikov M.Y."/>
            <person name="Popov V.N."/>
        </authorList>
    </citation>
    <scope>NUCLEOTIDE SEQUENCE [LARGE SCALE GENOMIC DNA]</scope>
</reference>
<sequence length="536" mass="61413">MMDQSLDMTQSKLDMGGSNIEFCLVCGDRASGRHYGAVSCEGCKGFFKRSIRKQLGYQCRGSMNCEVTKHHRNRCQYCRLQKCLACGMRSDSVQHERKPIVDRRQPENKNASVENEQNSTLSAKLRMKKESSNDSVNYLSLFQLNPLLIHAVNPAQAFSSGVPQSTAKQLTDSTNIKVEDTFTDDSIESKTNNNNNSNNNVECFELLESVEEQKLLKDSFNMISIIESSLHEQQQQPINENVDENSSQQFFSNLIDENLSQFKIQVPNLLPKMHFVCEIGSRILFKSIDWLRDIQVWKLFKSDEQIEMLKNTWNELLIIGIAQIASSTSQSVQLKSMIISTLVNYVKSLIVCSTNETNQHGEKNETKSASVKKLKKMLSNIMMINKFIDSITNLELNTIEFGHLRMFCLFNPNKCYPMCSKMQTYHQKVGANLKTFLKNHNISNEQIHDRVISLHQSLSILSSLDVKIIECLFFNTLVDFIKIDNVIPYIVNLNNNSDTNESRQNVKVELNDENNLMSINNEDQRYYNNNYSGDEK</sequence>
<evidence type="ECO:0000259" key="12">
    <source>
        <dbReference type="PROSITE" id="PS51030"/>
    </source>
</evidence>
<keyword evidence="6 10" id="KW-0238">DNA-binding</keyword>
<keyword evidence="2 10" id="KW-0479">Metal-binding</keyword>
<dbReference type="SMART" id="SM00430">
    <property type="entry name" value="HOLI"/>
    <property type="match status" value="1"/>
</dbReference>
<evidence type="ECO:0000256" key="9">
    <source>
        <dbReference type="ARBA" id="ARBA00023242"/>
    </source>
</evidence>
<dbReference type="AlphaFoldDB" id="A0A1J1IDA1"/>
<dbReference type="FunFam" id="3.30.50.10:FF:000015">
    <property type="entry name" value="Nuclear receptor subfamily 2, group C, member 1"/>
    <property type="match status" value="1"/>
</dbReference>
<evidence type="ECO:0000256" key="1">
    <source>
        <dbReference type="ARBA" id="ARBA00004123"/>
    </source>
</evidence>
<dbReference type="GO" id="GO:0008270">
    <property type="term" value="F:zinc ion binding"/>
    <property type="evidence" value="ECO:0007669"/>
    <property type="project" value="UniProtKB-KW"/>
</dbReference>
<keyword evidence="9 10" id="KW-0539">Nucleus</keyword>
<dbReference type="STRING" id="568069.A0A1J1IDA1"/>
<feature type="region of interest" description="Disordered" evidence="11">
    <location>
        <begin position="97"/>
        <end position="122"/>
    </location>
</feature>
<dbReference type="Gene3D" id="3.30.50.10">
    <property type="entry name" value="Erythroid Transcription Factor GATA-1, subunit A"/>
    <property type="match status" value="1"/>
</dbReference>
<accession>A0A1J1IDA1</accession>
<proteinExistence type="inferred from homology"/>
<dbReference type="SUPFAM" id="SSF48508">
    <property type="entry name" value="Nuclear receptor ligand-binding domain"/>
    <property type="match status" value="1"/>
</dbReference>
<dbReference type="Gene3D" id="1.10.565.10">
    <property type="entry name" value="Retinoid X Receptor"/>
    <property type="match status" value="1"/>
</dbReference>
<keyword evidence="5 10" id="KW-0805">Transcription regulation</keyword>
<dbReference type="OrthoDB" id="40902at2759"/>
<dbReference type="Pfam" id="PF00104">
    <property type="entry name" value="Hormone_recep"/>
    <property type="match status" value="1"/>
</dbReference>
<evidence type="ECO:0000313" key="15">
    <source>
        <dbReference type="Proteomes" id="UP000183832"/>
    </source>
</evidence>
<dbReference type="InterPro" id="IPR013088">
    <property type="entry name" value="Znf_NHR/GATA"/>
</dbReference>
<evidence type="ECO:0000256" key="2">
    <source>
        <dbReference type="ARBA" id="ARBA00022723"/>
    </source>
</evidence>
<comment type="subcellular location">
    <subcellularLocation>
        <location evidence="1 10">Nucleus</location>
    </subcellularLocation>
</comment>
<evidence type="ECO:0000256" key="3">
    <source>
        <dbReference type="ARBA" id="ARBA00022771"/>
    </source>
</evidence>
<evidence type="ECO:0000256" key="7">
    <source>
        <dbReference type="ARBA" id="ARBA00023163"/>
    </source>
</evidence>
<dbReference type="PRINTS" id="PR00047">
    <property type="entry name" value="STROIDFINGER"/>
</dbReference>
<keyword evidence="7 10" id="KW-0804">Transcription</keyword>
<name>A0A1J1IDA1_9DIPT</name>
<dbReference type="InterPro" id="IPR000536">
    <property type="entry name" value="Nucl_hrmn_rcpt_lig-bd"/>
</dbReference>
<protein>
    <submittedName>
        <fullName evidence="14">CLUMA_CG011558, isoform A</fullName>
    </submittedName>
</protein>
<dbReference type="GO" id="GO:0003700">
    <property type="term" value="F:DNA-binding transcription factor activity"/>
    <property type="evidence" value="ECO:0007669"/>
    <property type="project" value="InterPro"/>
</dbReference>
<dbReference type="SMART" id="SM00399">
    <property type="entry name" value="ZnF_C4"/>
    <property type="match status" value="1"/>
</dbReference>
<feature type="compositionally biased region" description="Polar residues" evidence="11">
    <location>
        <begin position="108"/>
        <end position="122"/>
    </location>
</feature>
<evidence type="ECO:0000256" key="10">
    <source>
        <dbReference type="RuleBase" id="RU004334"/>
    </source>
</evidence>
<keyword evidence="8 10" id="KW-0675">Receptor</keyword>
<evidence type="ECO:0000256" key="11">
    <source>
        <dbReference type="SAM" id="MobiDB-lite"/>
    </source>
</evidence>
<dbReference type="Proteomes" id="UP000183832">
    <property type="component" value="Unassembled WGS sequence"/>
</dbReference>